<keyword evidence="4" id="KW-1185">Reference proteome</keyword>
<dbReference type="Proteomes" id="UP000538147">
    <property type="component" value="Unassembled WGS sequence"/>
</dbReference>
<comment type="subcellular location">
    <subcellularLocation>
        <location evidence="1">Cell envelope</location>
    </subcellularLocation>
</comment>
<evidence type="ECO:0000313" key="4">
    <source>
        <dbReference type="Proteomes" id="UP000538147"/>
    </source>
</evidence>
<dbReference type="Gene3D" id="1.50.10.100">
    <property type="entry name" value="Chondroitin AC/alginate lyase"/>
    <property type="match status" value="1"/>
</dbReference>
<name>A0A841L1C1_9SPHN</name>
<dbReference type="RefSeq" id="WP_184194224.1">
    <property type="nucleotide sequence ID" value="NZ_JACIIV010000002.1"/>
</dbReference>
<dbReference type="EMBL" id="JACIIV010000002">
    <property type="protein sequence ID" value="MBB6226116.1"/>
    <property type="molecule type" value="Genomic_DNA"/>
</dbReference>
<dbReference type="InterPro" id="IPR008929">
    <property type="entry name" value="Chondroitin_lyas"/>
</dbReference>
<sequence length="573" mass="59947">MLERRQTLQRVGGDKGISLSERLAARLATSVYGSKLHAMRLRGRYPLKLLGVARDPVPGDAAVGERIAAGRLIHAGHTAMVRDLDFGAAGHPAAWREWADSWLWLRDIAAHEPDRNAGSGAAASLAEPLAARWLARFPAFDPLAWRADVTGQRLLMALSHAPLILSSTDQIYRSLVLSALATWARHLDRAALRLPDGLGRAQALAGLWAAGLLIPGGEVRATRAMAALEALLARLVLEDGGMASRAPTDALGLADLLLHAGTAAEAAGGRAPLAFAQALAKLVPGLRGLALGDGIVGAWSGSAAIAPPVLDRLAKQAPTGAQAGKGGTASGYHRLVAGKSVLVVDAGPPPLARLAPEGHAGTLAFEMSDGDQRLITNCGGVRGLALPLPEPLAAGLRTTAAHSTLVVADTNSTRIRDDGTLGLGVETVHVESRTSSEGHWLEASHDGYARRFGLTVRRRLWLSPDGLDLRGEDALEPATIGALKRRVQRSFDIRFHLGTGIAATPTADGTGALLKLANGKVWAMKVRGGQVSIEPSLWIGPDGAMHKTQQLVVGATTEAGQASIGWSFKRAGR</sequence>
<organism evidence="3 4">
    <name type="scientific">Polymorphobacter multimanifer</name>
    <dbReference type="NCBI Taxonomy" id="1070431"/>
    <lineage>
        <taxon>Bacteria</taxon>
        <taxon>Pseudomonadati</taxon>
        <taxon>Pseudomonadota</taxon>
        <taxon>Alphaproteobacteria</taxon>
        <taxon>Sphingomonadales</taxon>
        <taxon>Sphingosinicellaceae</taxon>
        <taxon>Polymorphobacter</taxon>
    </lineage>
</organism>
<proteinExistence type="predicted"/>
<dbReference type="AlphaFoldDB" id="A0A841L1C1"/>
<dbReference type="Pfam" id="PF07940">
    <property type="entry name" value="Hepar_II_III_C"/>
    <property type="match status" value="1"/>
</dbReference>
<dbReference type="GO" id="GO:0030313">
    <property type="term" value="C:cell envelope"/>
    <property type="evidence" value="ECO:0007669"/>
    <property type="project" value="UniProtKB-SubCell"/>
</dbReference>
<dbReference type="Gene3D" id="2.70.98.70">
    <property type="match status" value="1"/>
</dbReference>
<comment type="caution">
    <text evidence="3">The sequence shown here is derived from an EMBL/GenBank/DDBJ whole genome shotgun (WGS) entry which is preliminary data.</text>
</comment>
<feature type="domain" description="Heparinase II/III-like C-terminal" evidence="2">
    <location>
        <begin position="324"/>
        <end position="567"/>
    </location>
</feature>
<evidence type="ECO:0000313" key="3">
    <source>
        <dbReference type="EMBL" id="MBB6226116.1"/>
    </source>
</evidence>
<dbReference type="InterPro" id="IPR012480">
    <property type="entry name" value="Hepar_II_III_C"/>
</dbReference>
<protein>
    <submittedName>
        <fullName evidence="3">Putative heparinase superfamily protein</fullName>
    </submittedName>
</protein>
<evidence type="ECO:0000256" key="1">
    <source>
        <dbReference type="ARBA" id="ARBA00004196"/>
    </source>
</evidence>
<accession>A0A841L1C1</accession>
<reference evidence="3 4" key="1">
    <citation type="submission" date="2020-08" db="EMBL/GenBank/DDBJ databases">
        <title>Genomic Encyclopedia of Type Strains, Phase IV (KMG-IV): sequencing the most valuable type-strain genomes for metagenomic binning, comparative biology and taxonomic classification.</title>
        <authorList>
            <person name="Goeker M."/>
        </authorList>
    </citation>
    <scope>NUCLEOTIDE SEQUENCE [LARGE SCALE GENOMIC DNA]</scope>
    <source>
        <strain evidence="3 4">DSM 102189</strain>
    </source>
</reference>
<dbReference type="GO" id="GO:0016829">
    <property type="term" value="F:lyase activity"/>
    <property type="evidence" value="ECO:0007669"/>
    <property type="project" value="InterPro"/>
</dbReference>
<gene>
    <name evidence="3" type="ORF">FHS79_000269</name>
</gene>
<evidence type="ECO:0000259" key="2">
    <source>
        <dbReference type="Pfam" id="PF07940"/>
    </source>
</evidence>